<dbReference type="EMBL" id="ACIL03000016">
    <property type="protein sequence ID" value="ESL02483.1"/>
    <property type="molecule type" value="Genomic_DNA"/>
</dbReference>
<name>V2Y0H7_9FIRM</name>
<comment type="caution">
    <text evidence="1">The sequence shown here is derived from an EMBL/GenBank/DDBJ whole genome shotgun (WGS) entry which is preliminary data.</text>
</comment>
<dbReference type="InterPro" id="IPR011990">
    <property type="entry name" value="TPR-like_helical_dom_sf"/>
</dbReference>
<sequence>MIKGYERSKIDVKRYEIPFILLSVNLCARYEEIDRFEDSIHLTDKVIKNLISCKRGDELGFLVEEKTYTTDRMTGNNAKSIEKYRQSYQLFELMKAGENEKAPLKRAYKEWYGEDIN</sequence>
<keyword evidence="2" id="KW-1185">Reference proteome</keyword>
<protein>
    <submittedName>
        <fullName evidence="1">Uncharacterized protein</fullName>
    </submittedName>
</protein>
<accession>V2Y0H7</accession>
<reference evidence="1 2" key="1">
    <citation type="submission" date="2013-06" db="EMBL/GenBank/DDBJ databases">
        <authorList>
            <person name="Weinstock G."/>
            <person name="Sodergren E."/>
            <person name="Clifton S."/>
            <person name="Fulton L."/>
            <person name="Fulton B."/>
            <person name="Courtney L."/>
            <person name="Fronick C."/>
            <person name="Harrison M."/>
            <person name="Strong C."/>
            <person name="Farmer C."/>
            <person name="Delahaunty K."/>
            <person name="Markovic C."/>
            <person name="Hall O."/>
            <person name="Minx P."/>
            <person name="Tomlinson C."/>
            <person name="Mitreva M."/>
            <person name="Nelson J."/>
            <person name="Hou S."/>
            <person name="Wollam A."/>
            <person name="Pepin K.H."/>
            <person name="Johnson M."/>
            <person name="Bhonagiri V."/>
            <person name="Nash W.E."/>
            <person name="Warren W."/>
            <person name="Chinwalla A."/>
            <person name="Mardis E.R."/>
            <person name="Wilson R.K."/>
        </authorList>
    </citation>
    <scope>NUCLEOTIDE SEQUENCE [LARGE SCALE GENOMIC DNA]</scope>
    <source>
        <strain evidence="1 2">ATCC 51271</strain>
    </source>
</reference>
<dbReference type="HOGENOM" id="CLU_2080539_0_0_9"/>
<proteinExistence type="predicted"/>
<dbReference type="Proteomes" id="UP000018227">
    <property type="component" value="Unassembled WGS sequence"/>
</dbReference>
<dbReference type="RefSeq" id="WP_023355465.1">
    <property type="nucleotide sequence ID" value="NZ_KI535369.1"/>
</dbReference>
<dbReference type="OrthoDB" id="1855220at2"/>
<evidence type="ECO:0000313" key="2">
    <source>
        <dbReference type="Proteomes" id="UP000018227"/>
    </source>
</evidence>
<dbReference type="Gene3D" id="1.25.40.10">
    <property type="entry name" value="Tetratricopeptide repeat domain"/>
    <property type="match status" value="1"/>
</dbReference>
<gene>
    <name evidence="1" type="ORF">GCWU0000282_002619</name>
</gene>
<evidence type="ECO:0000313" key="1">
    <source>
        <dbReference type="EMBL" id="ESL02483.1"/>
    </source>
</evidence>
<organism evidence="1 2">
    <name type="scientific">Catonella morbi ATCC 51271</name>
    <dbReference type="NCBI Taxonomy" id="592026"/>
    <lineage>
        <taxon>Bacteria</taxon>
        <taxon>Bacillati</taxon>
        <taxon>Bacillota</taxon>
        <taxon>Clostridia</taxon>
        <taxon>Lachnospirales</taxon>
        <taxon>Lachnospiraceae</taxon>
        <taxon>Catonella</taxon>
    </lineage>
</organism>
<dbReference type="AlphaFoldDB" id="V2Y0H7"/>